<keyword evidence="1" id="KW-0175">Coiled coil</keyword>
<dbReference type="Proteomes" id="UP001430360">
    <property type="component" value="Unassembled WGS sequence"/>
</dbReference>
<feature type="region of interest" description="Disordered" evidence="2">
    <location>
        <begin position="25"/>
        <end position="47"/>
    </location>
</feature>
<dbReference type="EMBL" id="JAJQKU010000002">
    <property type="protein sequence ID" value="MCD9096702.1"/>
    <property type="molecule type" value="Genomic_DNA"/>
</dbReference>
<organism evidence="3 4">
    <name type="scientific">Luteimonas fraxinea</name>
    <dbReference type="NCBI Taxonomy" id="2901869"/>
    <lineage>
        <taxon>Bacteria</taxon>
        <taxon>Pseudomonadati</taxon>
        <taxon>Pseudomonadota</taxon>
        <taxon>Gammaproteobacteria</taxon>
        <taxon>Lysobacterales</taxon>
        <taxon>Lysobacteraceae</taxon>
        <taxon>Luteimonas</taxon>
    </lineage>
</organism>
<reference evidence="3" key="1">
    <citation type="submission" date="2021-12" db="EMBL/GenBank/DDBJ databases">
        <authorList>
            <person name="Ulrich A."/>
        </authorList>
    </citation>
    <scope>NUCLEOTIDE SEQUENCE</scope>
    <source>
        <strain evidence="3">A1P009</strain>
    </source>
</reference>
<dbReference type="RefSeq" id="WP_232135563.1">
    <property type="nucleotide sequence ID" value="NZ_JAJQKU010000002.1"/>
</dbReference>
<evidence type="ECO:0000313" key="4">
    <source>
        <dbReference type="Proteomes" id="UP001430360"/>
    </source>
</evidence>
<reference evidence="3" key="2">
    <citation type="journal article" date="2022" name="Syst. Appl. Microbiol.">
        <title>Physiological and genomic characterisation of Luteimonas fraxinea sp. nov., a bacterial species associated with trees tolerant to ash dieback.</title>
        <authorList>
            <person name="Ulrich K."/>
            <person name="Becker R."/>
            <person name="Behrendt U."/>
            <person name="Kube M."/>
            <person name="Schneck V."/>
            <person name="Ulrich A."/>
        </authorList>
    </citation>
    <scope>NUCLEOTIDE SEQUENCE</scope>
    <source>
        <strain evidence="3">A1P009</strain>
    </source>
</reference>
<evidence type="ECO:0000313" key="3">
    <source>
        <dbReference type="EMBL" id="MCD9096702.1"/>
    </source>
</evidence>
<evidence type="ECO:0000256" key="1">
    <source>
        <dbReference type="SAM" id="Coils"/>
    </source>
</evidence>
<name>A0ABS8UB25_9GAMM</name>
<accession>A0ABS8UB25</accession>
<gene>
    <name evidence="3" type="ORF">LTT95_07070</name>
</gene>
<keyword evidence="4" id="KW-1185">Reference proteome</keyword>
<comment type="caution">
    <text evidence="3">The sequence shown here is derived from an EMBL/GenBank/DDBJ whole genome shotgun (WGS) entry which is preliminary data.</text>
</comment>
<protein>
    <submittedName>
        <fullName evidence="3">Uncharacterized protein</fullName>
    </submittedName>
</protein>
<evidence type="ECO:0000256" key="2">
    <source>
        <dbReference type="SAM" id="MobiDB-lite"/>
    </source>
</evidence>
<sequence length="244" mass="26942">MATSETEAHQSGYLKAVEALFDEALAPTPKERAEARRKRQELESSFDDPDAYRSVRAALDKADDGFWMQRSTAQFYLRMSPTTFKKALGRGPHPFEAPNGGAMKKDVLGWFEGAVTAKHADKVGISPVARMGRDSKSGRPYLVRDDGVILADGEITSLSREDVLQALENGGDLRVMTLSKAMASPWAATDEWLPWADGNIRMLQARVRNAADVLDQAREEIAKAKEKKLEAVWAAAPSRRPPPF</sequence>
<feature type="coiled-coil region" evidence="1">
    <location>
        <begin position="200"/>
        <end position="234"/>
    </location>
</feature>
<proteinExistence type="predicted"/>